<evidence type="ECO:0000256" key="2">
    <source>
        <dbReference type="ARBA" id="ARBA00022475"/>
    </source>
</evidence>
<proteinExistence type="predicted"/>
<evidence type="ECO:0000259" key="7">
    <source>
        <dbReference type="Pfam" id="PF03772"/>
    </source>
</evidence>
<dbReference type="OrthoDB" id="7177610at2"/>
<dbReference type="EMBL" id="LKEV01000002">
    <property type="protein sequence ID" value="KQB86922.1"/>
    <property type="molecule type" value="Genomic_DNA"/>
</dbReference>
<organism evidence="8 9">
    <name type="scientific">Corynebacterium lowii</name>
    <dbReference type="NCBI Taxonomy" id="1544413"/>
    <lineage>
        <taxon>Bacteria</taxon>
        <taxon>Bacillati</taxon>
        <taxon>Actinomycetota</taxon>
        <taxon>Actinomycetes</taxon>
        <taxon>Mycobacteriales</taxon>
        <taxon>Corynebacteriaceae</taxon>
        <taxon>Corynebacterium</taxon>
    </lineage>
</organism>
<dbReference type="PANTHER" id="PTHR30619:SF7">
    <property type="entry name" value="BETA-LACTAMASE DOMAIN PROTEIN"/>
    <property type="match status" value="1"/>
</dbReference>
<feature type="transmembrane region" description="Helical" evidence="6">
    <location>
        <begin position="310"/>
        <end position="330"/>
    </location>
</feature>
<accession>A0A0N8W0K1</accession>
<comment type="subcellular location">
    <subcellularLocation>
        <location evidence="1">Cell membrane</location>
        <topology evidence="1">Multi-pass membrane protein</topology>
    </subcellularLocation>
</comment>
<dbReference type="Pfam" id="PF03772">
    <property type="entry name" value="Competence"/>
    <property type="match status" value="1"/>
</dbReference>
<sequence length="552" mass="57920">MREARLVPAAALVWAVTLVMVLAGSAGPTTGPLLALGLVALCVLGAWAARSAGQAMVLAAVGIVAGILSHARWRDAQNPLPEQVSAQVAGEPRSISGDTWLLPVHVEGYPAQVPLFVESQEPLNLARGTPLSAHVQWEISERAGLGRWVGTVEDWQAGNPQGLHAWVAGVHQRFIEAVQAQVGEATQGLIPGMVLGNTTAQGDGERELYIATGLSHLSAVSGANVTIVATCAFLLCRLCGLGPRVQVGCAGFFVLAFFFLVGPEPSVLRATLTGLVGLLAVAHAATFPPLHGLSVAVIVLLLYDSSLATQWGFALSVAATAGIVLLYPLLYRTLAATRLPDVLVRALAVALAADLSTTPLVAAMSGRMSLVSVLANVLVAPAVAPITVIGLLAVVAVLLPGGGEVVALWVIEPCAWWIHRVAQWCASLPLATVEARPQWVLLSYAWVAYLFFLGYRRTTIVGLAVLALVAAWPERRAPPVELSELRVAVVDTEEEAMKVGPDAQAIVVRDGSGRPADYPSQTPAGVPVFFPHRDGPVTLHRDGTQHAADGRF</sequence>
<evidence type="ECO:0000256" key="3">
    <source>
        <dbReference type="ARBA" id="ARBA00022692"/>
    </source>
</evidence>
<dbReference type="NCBIfam" id="TIGR00360">
    <property type="entry name" value="ComEC_N-term"/>
    <property type="match status" value="1"/>
</dbReference>
<keyword evidence="9" id="KW-1185">Reference proteome</keyword>
<dbReference type="PATRIC" id="fig|1544413.3.peg.1140"/>
<feature type="transmembrane region" description="Helical" evidence="6">
    <location>
        <begin position="373"/>
        <end position="399"/>
    </location>
</feature>
<evidence type="ECO:0000256" key="4">
    <source>
        <dbReference type="ARBA" id="ARBA00022989"/>
    </source>
</evidence>
<dbReference type="InterPro" id="IPR052159">
    <property type="entry name" value="Competence_DNA_uptake"/>
</dbReference>
<dbReference type="AlphaFoldDB" id="A0A0N8W0K1"/>
<feature type="transmembrane region" description="Helical" evidence="6">
    <location>
        <begin position="56"/>
        <end position="73"/>
    </location>
</feature>
<evidence type="ECO:0000256" key="1">
    <source>
        <dbReference type="ARBA" id="ARBA00004651"/>
    </source>
</evidence>
<reference evidence="8 9" key="1">
    <citation type="submission" date="2015-10" db="EMBL/GenBank/DDBJ databases">
        <title>Corynebacteirum lowii and Corynebacterium oculi species nova, derived from human clinical disease and and emended description of Corynebacterium mastiditis.</title>
        <authorList>
            <person name="Bernard K."/>
            <person name="Pacheco A.L."/>
            <person name="Mcdougall C."/>
            <person name="Burtx T."/>
            <person name="Weibe D."/>
            <person name="Tyler S."/>
            <person name="Olson A.B."/>
            <person name="Cnockaert M."/>
            <person name="Eguchi H."/>
            <person name="Kuwahara T."/>
            <person name="Nakayama-Imaohji H."/>
            <person name="Boudewijins M."/>
            <person name="Van Hoecke F."/>
            <person name="Bernier A.-M."/>
            <person name="Vandamme P."/>
        </authorList>
    </citation>
    <scope>NUCLEOTIDE SEQUENCE [LARGE SCALE GENOMIC DNA]</scope>
    <source>
        <strain evidence="8 9">NML 130206</strain>
    </source>
</reference>
<evidence type="ECO:0000313" key="9">
    <source>
        <dbReference type="Proteomes" id="UP000050488"/>
    </source>
</evidence>
<evidence type="ECO:0000256" key="5">
    <source>
        <dbReference type="ARBA" id="ARBA00023136"/>
    </source>
</evidence>
<keyword evidence="3 6" id="KW-0812">Transmembrane</keyword>
<dbReference type="STRING" id="1544413.Clow_01133"/>
<evidence type="ECO:0000256" key="6">
    <source>
        <dbReference type="SAM" id="Phobius"/>
    </source>
</evidence>
<feature type="transmembrane region" description="Helical" evidence="6">
    <location>
        <begin position="275"/>
        <end position="303"/>
    </location>
</feature>
<dbReference type="RefSeq" id="WP_055177415.1">
    <property type="nucleotide sequence ID" value="NZ_JAUSQY010000001.1"/>
</dbReference>
<protein>
    <submittedName>
        <fullName evidence="8">ComEC family competence protein</fullName>
    </submittedName>
</protein>
<comment type="caution">
    <text evidence="8">The sequence shown here is derived from an EMBL/GenBank/DDBJ whole genome shotgun (WGS) entry which is preliminary data.</text>
</comment>
<keyword evidence="4 6" id="KW-1133">Transmembrane helix</keyword>
<name>A0A0N8W0K1_9CORY</name>
<dbReference type="PANTHER" id="PTHR30619">
    <property type="entry name" value="DNA INTERNALIZATION/COMPETENCE PROTEIN COMEC/REC2"/>
    <property type="match status" value="1"/>
</dbReference>
<feature type="domain" description="ComEC/Rec2-related protein" evidence="7">
    <location>
        <begin position="194"/>
        <end position="454"/>
    </location>
</feature>
<keyword evidence="2" id="KW-1003">Cell membrane</keyword>
<feature type="transmembrane region" description="Helical" evidence="6">
    <location>
        <begin position="217"/>
        <end position="238"/>
    </location>
</feature>
<keyword evidence="5 6" id="KW-0472">Membrane</keyword>
<dbReference type="InterPro" id="IPR004477">
    <property type="entry name" value="ComEC_N"/>
</dbReference>
<dbReference type="GO" id="GO:0005886">
    <property type="term" value="C:plasma membrane"/>
    <property type="evidence" value="ECO:0007669"/>
    <property type="project" value="UniProtKB-SubCell"/>
</dbReference>
<evidence type="ECO:0000313" key="8">
    <source>
        <dbReference type="EMBL" id="KQB86922.1"/>
    </source>
</evidence>
<feature type="transmembrane region" description="Helical" evidence="6">
    <location>
        <begin position="245"/>
        <end position="263"/>
    </location>
</feature>
<gene>
    <name evidence="8" type="ORF">Clow_01133</name>
</gene>
<dbReference type="Proteomes" id="UP000050488">
    <property type="component" value="Unassembled WGS sequence"/>
</dbReference>